<reference evidence="1 2" key="1">
    <citation type="journal article" date="2016" name="Nat. Commun.">
        <title>Thousands of microbial genomes shed light on interconnected biogeochemical processes in an aquifer system.</title>
        <authorList>
            <person name="Anantharaman K."/>
            <person name="Brown C.T."/>
            <person name="Hug L.A."/>
            <person name="Sharon I."/>
            <person name="Castelle C.J."/>
            <person name="Probst A.J."/>
            <person name="Thomas B.C."/>
            <person name="Singh A."/>
            <person name="Wilkins M.J."/>
            <person name="Karaoz U."/>
            <person name="Brodie E.L."/>
            <person name="Williams K.H."/>
            <person name="Hubbard S.S."/>
            <person name="Banfield J.F."/>
        </authorList>
    </citation>
    <scope>NUCLEOTIDE SEQUENCE [LARGE SCALE GENOMIC DNA]</scope>
</reference>
<comment type="caution">
    <text evidence="1">The sequence shown here is derived from an EMBL/GenBank/DDBJ whole genome shotgun (WGS) entry which is preliminary data.</text>
</comment>
<dbReference type="SUPFAM" id="SSF75169">
    <property type="entry name" value="DsrEFH-like"/>
    <property type="match status" value="1"/>
</dbReference>
<sequence>MEKKIYLNSDTLGNGPDELGKILIRNFLLTVLADETLKITSIFLANGAVKLACENSHVLDAMSEFAAAGAKIYSCGTCLDYYGLKDKLKAGEPGNMKLLCSVLADEKVHVIRP</sequence>
<evidence type="ECO:0000313" key="1">
    <source>
        <dbReference type="EMBL" id="OGM03611.1"/>
    </source>
</evidence>
<protein>
    <submittedName>
        <fullName evidence="1">Uncharacterized protein</fullName>
    </submittedName>
</protein>
<organism evidence="1 2">
    <name type="scientific">Candidatus Wallbacteria bacterium GWC2_49_35</name>
    <dbReference type="NCBI Taxonomy" id="1817813"/>
    <lineage>
        <taxon>Bacteria</taxon>
        <taxon>Candidatus Walliibacteriota</taxon>
    </lineage>
</organism>
<gene>
    <name evidence="1" type="ORF">A2008_06620</name>
</gene>
<dbReference type="EMBL" id="MGFH01000160">
    <property type="protein sequence ID" value="OGM03611.1"/>
    <property type="molecule type" value="Genomic_DNA"/>
</dbReference>
<name>A0A1F7WLA3_9BACT</name>
<accession>A0A1F7WLA3</accession>
<evidence type="ECO:0000313" key="2">
    <source>
        <dbReference type="Proteomes" id="UP000178735"/>
    </source>
</evidence>
<dbReference type="STRING" id="1817813.A2008_06620"/>
<dbReference type="AlphaFoldDB" id="A0A1F7WLA3"/>
<dbReference type="InterPro" id="IPR027396">
    <property type="entry name" value="DsrEFH-like"/>
</dbReference>
<proteinExistence type="predicted"/>
<dbReference type="Proteomes" id="UP000178735">
    <property type="component" value="Unassembled WGS sequence"/>
</dbReference>